<dbReference type="Proteomes" id="UP001628192">
    <property type="component" value="Unassembled WGS sequence"/>
</dbReference>
<dbReference type="RefSeq" id="WP_407845054.1">
    <property type="nucleotide sequence ID" value="NZ_BAAFSG010000001.1"/>
</dbReference>
<accession>A0ABQ0EB41</accession>
<evidence type="ECO:0000256" key="1">
    <source>
        <dbReference type="SAM" id="Phobius"/>
    </source>
</evidence>
<dbReference type="InterPro" id="IPR046031">
    <property type="entry name" value="DUF5989"/>
</dbReference>
<name>A0ABQ0EB41_9BACT</name>
<organism evidence="2 3">
    <name type="scientific">Desulfovibrio falkowii</name>
    <dbReference type="NCBI Taxonomy" id="3136602"/>
    <lineage>
        <taxon>Bacteria</taxon>
        <taxon>Pseudomonadati</taxon>
        <taxon>Thermodesulfobacteriota</taxon>
        <taxon>Desulfovibrionia</taxon>
        <taxon>Desulfovibrionales</taxon>
        <taxon>Desulfovibrionaceae</taxon>
        <taxon>Desulfovibrio</taxon>
    </lineage>
</organism>
<feature type="transmembrane region" description="Helical" evidence="1">
    <location>
        <begin position="52"/>
        <end position="73"/>
    </location>
</feature>
<gene>
    <name evidence="2" type="ORF">Defa_24350</name>
</gene>
<keyword evidence="1" id="KW-1133">Transmembrane helix</keyword>
<feature type="transmembrane region" description="Helical" evidence="1">
    <location>
        <begin position="93"/>
        <end position="112"/>
    </location>
</feature>
<reference evidence="2 3" key="1">
    <citation type="journal article" date="2025" name="Int. J. Syst. Evol. Microbiol.">
        <title>Desulfovibrio falkowii sp. nov., Porphyromonas miyakawae sp. nov., Mediterraneibacter flintii sp. nov. and Owariibacterium komagatae gen. nov., sp. nov., isolated from human faeces.</title>
        <authorList>
            <person name="Hamaguchi T."/>
            <person name="Ohara M."/>
            <person name="Hisatomi A."/>
            <person name="Sekiguchi K."/>
            <person name="Takeda J.I."/>
            <person name="Ueyama J."/>
            <person name="Ito M."/>
            <person name="Nishiwaki H."/>
            <person name="Ogi T."/>
            <person name="Hirayama M."/>
            <person name="Ohkuma M."/>
            <person name="Sakamoto M."/>
            <person name="Ohno K."/>
        </authorList>
    </citation>
    <scope>NUCLEOTIDE SEQUENCE [LARGE SCALE GENOMIC DNA]</scope>
    <source>
        <strain evidence="2 3">13CB8C</strain>
    </source>
</reference>
<comment type="caution">
    <text evidence="2">The sequence shown here is derived from an EMBL/GenBank/DDBJ whole genome shotgun (WGS) entry which is preliminary data.</text>
</comment>
<dbReference type="Pfam" id="PF19451">
    <property type="entry name" value="DUF5989"/>
    <property type="match status" value="1"/>
</dbReference>
<sequence>MTKKYSYLDVYSQRQLLEEIRHSAAFGQILGTAFGLYGWFGYFIGTGHSDGFYLTFCFAGASLLLIGLAYPLWLSKIAGAFRNITGKVGHFVFQALLAVIYAALLTPLGALVRAKNSFPAAQWDNSPASNGRSWQPKTTHTLVQNNSSRASMWSIFYTALRHFAMHGQWFLIPLVVLLLSLGIVLFFAQTSAIAPFIYTLF</sequence>
<keyword evidence="1" id="KW-0472">Membrane</keyword>
<protein>
    <submittedName>
        <fullName evidence="2">Uncharacterized protein</fullName>
    </submittedName>
</protein>
<feature type="transmembrane region" description="Helical" evidence="1">
    <location>
        <begin position="170"/>
        <end position="198"/>
    </location>
</feature>
<feature type="transmembrane region" description="Helical" evidence="1">
    <location>
        <begin position="20"/>
        <end position="40"/>
    </location>
</feature>
<keyword evidence="3" id="KW-1185">Reference proteome</keyword>
<dbReference type="EMBL" id="BAAFSG010000001">
    <property type="protein sequence ID" value="GAB1254948.1"/>
    <property type="molecule type" value="Genomic_DNA"/>
</dbReference>
<evidence type="ECO:0000313" key="2">
    <source>
        <dbReference type="EMBL" id="GAB1254948.1"/>
    </source>
</evidence>
<keyword evidence="1" id="KW-0812">Transmembrane</keyword>
<evidence type="ECO:0000313" key="3">
    <source>
        <dbReference type="Proteomes" id="UP001628192"/>
    </source>
</evidence>
<proteinExistence type="predicted"/>